<feature type="transmembrane region" description="Helical" evidence="1">
    <location>
        <begin position="242"/>
        <end position="262"/>
    </location>
</feature>
<feature type="transmembrane region" description="Helical" evidence="1">
    <location>
        <begin position="38"/>
        <end position="57"/>
    </location>
</feature>
<keyword evidence="1" id="KW-0812">Transmembrane</keyword>
<dbReference type="KEGG" id="pbap:Pla133_38660"/>
<feature type="transmembrane region" description="Helical" evidence="1">
    <location>
        <begin position="12"/>
        <end position="32"/>
    </location>
</feature>
<organism evidence="2 3">
    <name type="scientific">Engelhardtia mirabilis</name>
    <dbReference type="NCBI Taxonomy" id="2528011"/>
    <lineage>
        <taxon>Bacteria</taxon>
        <taxon>Pseudomonadati</taxon>
        <taxon>Planctomycetota</taxon>
        <taxon>Planctomycetia</taxon>
        <taxon>Planctomycetia incertae sedis</taxon>
        <taxon>Engelhardtia</taxon>
    </lineage>
</organism>
<feature type="transmembrane region" description="Helical" evidence="1">
    <location>
        <begin position="349"/>
        <end position="370"/>
    </location>
</feature>
<reference evidence="2 3" key="1">
    <citation type="submission" date="2019-02" db="EMBL/GenBank/DDBJ databases">
        <title>Deep-cultivation of Planctomycetes and their phenomic and genomic characterization uncovers novel biology.</title>
        <authorList>
            <person name="Wiegand S."/>
            <person name="Jogler M."/>
            <person name="Boedeker C."/>
            <person name="Pinto D."/>
            <person name="Vollmers J."/>
            <person name="Rivas-Marin E."/>
            <person name="Kohn T."/>
            <person name="Peeters S.H."/>
            <person name="Heuer A."/>
            <person name="Rast P."/>
            <person name="Oberbeckmann S."/>
            <person name="Bunk B."/>
            <person name="Jeske O."/>
            <person name="Meyerdierks A."/>
            <person name="Storesund J.E."/>
            <person name="Kallscheuer N."/>
            <person name="Luecker S."/>
            <person name="Lage O.M."/>
            <person name="Pohl T."/>
            <person name="Merkel B.J."/>
            <person name="Hornburger P."/>
            <person name="Mueller R.-W."/>
            <person name="Bruemmer F."/>
            <person name="Labrenz M."/>
            <person name="Spormann A.M."/>
            <person name="Op den Camp H."/>
            <person name="Overmann J."/>
            <person name="Amann R."/>
            <person name="Jetten M.S.M."/>
            <person name="Mascher T."/>
            <person name="Medema M.H."/>
            <person name="Devos D.P."/>
            <person name="Kaster A.-K."/>
            <person name="Ovreas L."/>
            <person name="Rohde M."/>
            <person name="Galperin M.Y."/>
            <person name="Jogler C."/>
        </authorList>
    </citation>
    <scope>NUCLEOTIDE SEQUENCE [LARGE SCALE GENOMIC DNA]</scope>
    <source>
        <strain evidence="2 3">Pla133</strain>
    </source>
</reference>
<feature type="transmembrane region" description="Helical" evidence="1">
    <location>
        <begin position="448"/>
        <end position="471"/>
    </location>
</feature>
<evidence type="ECO:0000313" key="3">
    <source>
        <dbReference type="Proteomes" id="UP000316921"/>
    </source>
</evidence>
<accession>A0A518BPA4</accession>
<protein>
    <submittedName>
        <fullName evidence="2">Uncharacterized protein</fullName>
    </submittedName>
</protein>
<feature type="transmembrane region" description="Helical" evidence="1">
    <location>
        <begin position="69"/>
        <end position="92"/>
    </location>
</feature>
<dbReference type="RefSeq" id="WP_145068060.1">
    <property type="nucleotide sequence ID" value="NZ_CP036287.1"/>
</dbReference>
<feature type="transmembrane region" description="Helical" evidence="1">
    <location>
        <begin position="129"/>
        <end position="150"/>
    </location>
</feature>
<keyword evidence="3" id="KW-1185">Reference proteome</keyword>
<feature type="transmembrane region" description="Helical" evidence="1">
    <location>
        <begin position="211"/>
        <end position="235"/>
    </location>
</feature>
<feature type="transmembrane region" description="Helical" evidence="1">
    <location>
        <begin position="477"/>
        <end position="497"/>
    </location>
</feature>
<dbReference type="Proteomes" id="UP000316921">
    <property type="component" value="Chromosome"/>
</dbReference>
<feature type="transmembrane region" description="Helical" evidence="1">
    <location>
        <begin position="416"/>
        <end position="436"/>
    </location>
</feature>
<feature type="transmembrane region" description="Helical" evidence="1">
    <location>
        <begin position="98"/>
        <end position="117"/>
    </location>
</feature>
<dbReference type="EMBL" id="CP036287">
    <property type="protein sequence ID" value="QDU68763.1"/>
    <property type="molecule type" value="Genomic_DNA"/>
</dbReference>
<evidence type="ECO:0000256" key="1">
    <source>
        <dbReference type="SAM" id="Phobius"/>
    </source>
</evidence>
<proteinExistence type="predicted"/>
<evidence type="ECO:0000313" key="2">
    <source>
        <dbReference type="EMBL" id="QDU68763.1"/>
    </source>
</evidence>
<keyword evidence="1" id="KW-1133">Transmembrane helix</keyword>
<feature type="transmembrane region" description="Helical" evidence="1">
    <location>
        <begin position="377"/>
        <end position="396"/>
    </location>
</feature>
<sequence>MSEARDQGASVGLSVPALVGLALGIGAALSALGLAPKALLVVGGGWLLLAGAWPLLARATPGPASPLKLVLNAGLLSPILALALDVAARTTLFVGEAAADRALALVLVILALSQLVGRGARVRRERLSFGAWAAIALALAIGGWSAWMLLRGNATRVSYHGLLHSGLALATERGLPPHNPWLAGEGLGYYWAWHALGGLVMRTARIAPTEAFAVIGVWAAVLHVLALQQLAAVLLRDGRRELAAIAAGLFGLNAIGGLAVLARGTFTATPESNGALLAALREQLVPSAASGLLWDPRVAFGLSKLGNLSSYPASLALLLGGFAAAGHALRHGRRPWIGLTALHLGASFAINPLVGAAGIGIVGLAALVHGRGARARFGLAAALVLCALPGVVLVQAARAAYSGAALGFVFDPTRLVWVGGPLALLLPPALIGYRSLRREIEPMDARRASLGLVALACVAFVAAALFVELPYANEYKFVRLAAFPTGILAAAGLAHGWRRGGAARVVAGAWILLGLAGAIPNLILGTSAYAHLAGQDLPLIEADRRLSPAGGGAPGADDVVAAYDFLATDPGLRALAPALIADVARERGEAFGAQAHAFTRADNLQAHEAAAFAAVDLWVDRPSQVLDAGDPTAARRMQAVSQLYRAAAPWDEATRKLVFESGRPLVMLVGEAERRARPAIDADLERSGFRLVFESGSARLYLSPGHELPRSEADLPR</sequence>
<keyword evidence="1" id="KW-0472">Membrane</keyword>
<gene>
    <name evidence="2" type="ORF">Pla133_38660</name>
</gene>
<feature type="transmembrane region" description="Helical" evidence="1">
    <location>
        <begin position="509"/>
        <end position="530"/>
    </location>
</feature>
<dbReference type="AlphaFoldDB" id="A0A518BPA4"/>
<name>A0A518BPA4_9BACT</name>